<dbReference type="Gene3D" id="3.30.450.20">
    <property type="entry name" value="PAS domain"/>
    <property type="match status" value="1"/>
</dbReference>
<dbReference type="InterPro" id="IPR014787">
    <property type="entry name" value="PSer_Pase_RsbU_N"/>
</dbReference>
<dbReference type="Pfam" id="PF13581">
    <property type="entry name" value="HATPase_c_2"/>
    <property type="match status" value="1"/>
</dbReference>
<dbReference type="InterPro" id="IPR036890">
    <property type="entry name" value="HATPase_C_sf"/>
</dbReference>
<evidence type="ECO:0000256" key="1">
    <source>
        <dbReference type="ARBA" id="ARBA00022801"/>
    </source>
</evidence>
<dbReference type="PROSITE" id="PS50112">
    <property type="entry name" value="PAS"/>
    <property type="match status" value="1"/>
</dbReference>
<dbReference type="Pfam" id="PF00989">
    <property type="entry name" value="PAS"/>
    <property type="match status" value="1"/>
</dbReference>
<dbReference type="RefSeq" id="WP_169586344.1">
    <property type="nucleotide sequence ID" value="NZ_VCQU01000003.1"/>
</dbReference>
<dbReference type="Gene3D" id="3.60.40.10">
    <property type="entry name" value="PPM-type phosphatase domain"/>
    <property type="match status" value="1"/>
</dbReference>
<dbReference type="InterPro" id="IPR013767">
    <property type="entry name" value="PAS_fold"/>
</dbReference>
<dbReference type="InterPro" id="IPR035965">
    <property type="entry name" value="PAS-like_dom_sf"/>
</dbReference>
<sequence length="741" mass="79033">MTSPVEDFRAAYGAALRDHLQQRTETSLSVGHDLGRWALEHRVSILDVIETHFLLVASPERRADDSDLQFLLQSLIALDVASRGYLDETRLYRQQRERAEDLAERDAFRRALVESLQDGFFVTDADANIVEVNAAFGDITGYGPEGVPYRWPYPWIIGNPITTGTPVTIAARPGRFTIQIRHRDGRRLWVAVSSNPLTAHPGYSGMFVGTARDITTERAAAGREQALARLASSIAAAGSVADVFTVALTELANMLGAHQVVAAVWPEETRRGVGYLPSGETDYDSLDDWTKEQLDNARHSPALTVVAIPAAAPGVAAGVVASLSSADDAALVLSYDDPRVITTGDRALVALAVGQLTVALQRARHFDQARTASLTLQRAMLGSVELPHRFAVRYEPAVPPLEIGGDWYDVVTLPDGRISVIVGDCVGRGLAAAAVMGQLRSAGRALLLRGSSPGQLLDELDAVAELIPGAVCTTLCAAVIDPHTGEMCFSNAGHMPPLLCGPDGVTVLEGARAVPLATYDCSPRPEETQTLPPGSTLMLYTDGLVERHGESIDTGIDGAARLLEQAAGLSPEDTADRVLAGLRTIAGYDDDVALVIYRQQPADLHITAPAEPAQLALLRGQLNSWLTAAAIPADLVSDIVLAVNEALTNTIEHAYRHTIGGTLTVVAEADSDEVVVTVADTGTWKPPSNDSSIRGRGITMMRALTGRVEIDHSGDGTVVRMATRLTQPHGDGPISQFGETQ</sequence>
<dbReference type="PANTHER" id="PTHR43156:SF2">
    <property type="entry name" value="STAGE II SPORULATION PROTEIN E"/>
    <property type="match status" value="1"/>
</dbReference>
<dbReference type="SUPFAM" id="SSF81606">
    <property type="entry name" value="PP2C-like"/>
    <property type="match status" value="1"/>
</dbReference>
<dbReference type="SMART" id="SM00331">
    <property type="entry name" value="PP2C_SIG"/>
    <property type="match status" value="1"/>
</dbReference>
<evidence type="ECO:0000259" key="2">
    <source>
        <dbReference type="PROSITE" id="PS50112"/>
    </source>
</evidence>
<dbReference type="InterPro" id="IPR000014">
    <property type="entry name" value="PAS"/>
</dbReference>
<evidence type="ECO:0000313" key="5">
    <source>
        <dbReference type="Proteomes" id="UP000535543"/>
    </source>
</evidence>
<dbReference type="PANTHER" id="PTHR43156">
    <property type="entry name" value="STAGE II SPORULATION PROTEIN E-RELATED"/>
    <property type="match status" value="1"/>
</dbReference>
<keyword evidence="5" id="KW-1185">Reference proteome</keyword>
<dbReference type="InterPro" id="IPR017944">
    <property type="entry name" value="KaiA/RbsU_helical_domain_sf"/>
</dbReference>
<reference evidence="4 5" key="2">
    <citation type="submission" date="2020-06" db="EMBL/GenBank/DDBJ databases">
        <title>Antribacter stalactiti gen. nov., sp. nov., a new member of the family Nacardiaceae isolated from a cave.</title>
        <authorList>
            <person name="Kim I.S."/>
        </authorList>
    </citation>
    <scope>NUCLEOTIDE SEQUENCE [LARGE SCALE GENOMIC DNA]</scope>
    <source>
        <strain evidence="4 5">YC2-7</strain>
    </source>
</reference>
<dbReference type="InterPro" id="IPR001932">
    <property type="entry name" value="PPM-type_phosphatase-like_dom"/>
</dbReference>
<dbReference type="GO" id="GO:0016791">
    <property type="term" value="F:phosphatase activity"/>
    <property type="evidence" value="ECO:0007669"/>
    <property type="project" value="TreeGrafter"/>
</dbReference>
<protein>
    <submittedName>
        <fullName evidence="4">PAS domain S-box protein</fullName>
    </submittedName>
</protein>
<dbReference type="Gene3D" id="1.10.1240.30">
    <property type="entry name" value="KaiA/RbsU domain"/>
    <property type="match status" value="1"/>
</dbReference>
<comment type="caution">
    <text evidence="4">The sequence shown here is derived from an EMBL/GenBank/DDBJ whole genome shotgun (WGS) entry which is preliminary data.</text>
</comment>
<accession>A0A848KAT4</accession>
<evidence type="ECO:0000259" key="3">
    <source>
        <dbReference type="PROSITE" id="PS50113"/>
    </source>
</evidence>
<dbReference type="Proteomes" id="UP000535543">
    <property type="component" value="Unassembled WGS sequence"/>
</dbReference>
<keyword evidence="1" id="KW-0378">Hydrolase</keyword>
<feature type="domain" description="PAS" evidence="2">
    <location>
        <begin position="105"/>
        <end position="147"/>
    </location>
</feature>
<dbReference type="SUPFAM" id="SSF55781">
    <property type="entry name" value="GAF domain-like"/>
    <property type="match status" value="1"/>
</dbReference>
<gene>
    <name evidence="4" type="ORF">FGL95_10455</name>
</gene>
<dbReference type="InterPro" id="IPR003594">
    <property type="entry name" value="HATPase_dom"/>
</dbReference>
<dbReference type="InterPro" id="IPR052016">
    <property type="entry name" value="Bact_Sigma-Reg"/>
</dbReference>
<dbReference type="EMBL" id="VCQU01000003">
    <property type="protein sequence ID" value="NMN95451.1"/>
    <property type="molecule type" value="Genomic_DNA"/>
</dbReference>
<evidence type="ECO:0000313" key="4">
    <source>
        <dbReference type="EMBL" id="NMN95451.1"/>
    </source>
</evidence>
<dbReference type="InterPro" id="IPR000700">
    <property type="entry name" value="PAS-assoc_C"/>
</dbReference>
<reference evidence="4 5" key="1">
    <citation type="submission" date="2019-05" db="EMBL/GenBank/DDBJ databases">
        <authorList>
            <person name="Lee S.D."/>
        </authorList>
    </citation>
    <scope>NUCLEOTIDE SEQUENCE [LARGE SCALE GENOMIC DNA]</scope>
    <source>
        <strain evidence="4 5">YC2-7</strain>
    </source>
</reference>
<dbReference type="InterPro" id="IPR036457">
    <property type="entry name" value="PPM-type-like_dom_sf"/>
</dbReference>
<dbReference type="GO" id="GO:0006355">
    <property type="term" value="P:regulation of DNA-templated transcription"/>
    <property type="evidence" value="ECO:0007669"/>
    <property type="project" value="InterPro"/>
</dbReference>
<dbReference type="Pfam" id="PF08673">
    <property type="entry name" value="RsbU_N"/>
    <property type="match status" value="1"/>
</dbReference>
<dbReference type="SUPFAM" id="SSF55785">
    <property type="entry name" value="PYP-like sensor domain (PAS domain)"/>
    <property type="match status" value="1"/>
</dbReference>
<dbReference type="SUPFAM" id="SSF55874">
    <property type="entry name" value="ATPase domain of HSP90 chaperone/DNA topoisomerase II/histidine kinase"/>
    <property type="match status" value="1"/>
</dbReference>
<dbReference type="CDD" id="cd00130">
    <property type="entry name" value="PAS"/>
    <property type="match status" value="1"/>
</dbReference>
<proteinExistence type="predicted"/>
<feature type="domain" description="PAC" evidence="3">
    <location>
        <begin position="174"/>
        <end position="226"/>
    </location>
</feature>
<dbReference type="CDD" id="cd16936">
    <property type="entry name" value="HATPase_RsbW-like"/>
    <property type="match status" value="1"/>
</dbReference>
<dbReference type="NCBIfam" id="TIGR00229">
    <property type="entry name" value="sensory_box"/>
    <property type="match status" value="1"/>
</dbReference>
<name>A0A848KAT4_9NOCA</name>
<dbReference type="PROSITE" id="PS50113">
    <property type="entry name" value="PAC"/>
    <property type="match status" value="1"/>
</dbReference>
<dbReference type="Pfam" id="PF07228">
    <property type="entry name" value="SpoIIE"/>
    <property type="match status" value="1"/>
</dbReference>
<dbReference type="AlphaFoldDB" id="A0A848KAT4"/>
<dbReference type="Gene3D" id="3.30.565.10">
    <property type="entry name" value="Histidine kinase-like ATPase, C-terminal domain"/>
    <property type="match status" value="1"/>
</dbReference>
<organism evidence="4 5">
    <name type="scientific">Antrihabitans stalactiti</name>
    <dbReference type="NCBI Taxonomy" id="2584121"/>
    <lineage>
        <taxon>Bacteria</taxon>
        <taxon>Bacillati</taxon>
        <taxon>Actinomycetota</taxon>
        <taxon>Actinomycetes</taxon>
        <taxon>Mycobacteriales</taxon>
        <taxon>Nocardiaceae</taxon>
        <taxon>Antrihabitans</taxon>
    </lineage>
</organism>